<dbReference type="EMBL" id="CP015136">
    <property type="protein sequence ID" value="AMY11882.1"/>
    <property type="molecule type" value="Genomic_DNA"/>
</dbReference>
<evidence type="ECO:0008006" key="4">
    <source>
        <dbReference type="Google" id="ProtNLM"/>
    </source>
</evidence>
<dbReference type="Proteomes" id="UP000076079">
    <property type="component" value="Chromosome"/>
</dbReference>
<evidence type="ECO:0000313" key="3">
    <source>
        <dbReference type="Proteomes" id="UP000076079"/>
    </source>
</evidence>
<accession>A0A143PTH3</accession>
<proteinExistence type="predicted"/>
<feature type="signal peptide" evidence="1">
    <location>
        <begin position="1"/>
        <end position="25"/>
    </location>
</feature>
<reference evidence="2 3" key="1">
    <citation type="journal article" date="2016" name="Genome Announc.">
        <title>First Complete Genome Sequence of a Subdivision 6 Acidobacterium Strain.</title>
        <authorList>
            <person name="Huang S."/>
            <person name="Vieira S."/>
            <person name="Bunk B."/>
            <person name="Riedel T."/>
            <person name="Sproer C."/>
            <person name="Overmann J."/>
        </authorList>
    </citation>
    <scope>NUCLEOTIDE SEQUENCE [LARGE SCALE GENOMIC DNA]</scope>
    <source>
        <strain evidence="3">DSM 100886 HEG_-6_39</strain>
    </source>
</reference>
<dbReference type="STRING" id="1855912.LuPra_05150"/>
<dbReference type="OrthoDB" id="9929156at2"/>
<keyword evidence="1" id="KW-0732">Signal</keyword>
<reference evidence="3" key="2">
    <citation type="submission" date="2016-04" db="EMBL/GenBank/DDBJ databases">
        <title>First Complete Genome Sequence of a Subdivision 6 Acidobacterium.</title>
        <authorList>
            <person name="Huang S."/>
            <person name="Vieira S."/>
            <person name="Bunk B."/>
            <person name="Riedel T."/>
            <person name="Sproeer C."/>
            <person name="Overmann J."/>
        </authorList>
    </citation>
    <scope>NUCLEOTIDE SEQUENCE [LARGE SCALE GENOMIC DNA]</scope>
    <source>
        <strain evidence="3">DSM 100886 HEG_-6_39</strain>
    </source>
</reference>
<dbReference type="RefSeq" id="WP_110173391.1">
    <property type="nucleotide sequence ID" value="NZ_CP015136.1"/>
</dbReference>
<feature type="chain" id="PRO_5007511918" description="DUF4412 domain-containing protein" evidence="1">
    <location>
        <begin position="26"/>
        <end position="236"/>
    </location>
</feature>
<keyword evidence="3" id="KW-1185">Reference proteome</keyword>
<protein>
    <recommendedName>
        <fullName evidence="4">DUF4412 domain-containing protein</fullName>
    </recommendedName>
</protein>
<dbReference type="KEGG" id="abac:LuPra_05150"/>
<organism evidence="2 3">
    <name type="scientific">Luteitalea pratensis</name>
    <dbReference type="NCBI Taxonomy" id="1855912"/>
    <lineage>
        <taxon>Bacteria</taxon>
        <taxon>Pseudomonadati</taxon>
        <taxon>Acidobacteriota</taxon>
        <taxon>Vicinamibacteria</taxon>
        <taxon>Vicinamibacterales</taxon>
        <taxon>Vicinamibacteraceae</taxon>
        <taxon>Luteitalea</taxon>
    </lineage>
</organism>
<sequence precursor="true">MTLSRSLALLVTVLLPLSAASPLLAQEKEKPKVAIPQAGVPEIMTIEGTFVRAAYNNEGYVILGYQLANRSVGEEWLLLEVGMTVMDRVPNYTITPAQFSLTIPGGQSIPLPSVEEYRKGDTRALKNRERVQRDSINYFPPSASRACSIVFYPDLDQRAMPRDEIELSSTRACLGRLYFKVPGGIKYGQYWLDVKFEKSVVRVPFRILTEDEEKLLSKNYKDIRKQVQDAFKPKKK</sequence>
<dbReference type="AlphaFoldDB" id="A0A143PTH3"/>
<evidence type="ECO:0000313" key="2">
    <source>
        <dbReference type="EMBL" id="AMY11882.1"/>
    </source>
</evidence>
<name>A0A143PTH3_LUTPR</name>
<evidence type="ECO:0000256" key="1">
    <source>
        <dbReference type="SAM" id="SignalP"/>
    </source>
</evidence>
<gene>
    <name evidence="2" type="ORF">LuPra_05150</name>
</gene>